<dbReference type="PANTHER" id="PTHR47098:SF2">
    <property type="entry name" value="PROTEIN MAK32"/>
    <property type="match status" value="1"/>
</dbReference>
<accession>A0ABW0W2B2</accession>
<dbReference type="Proteomes" id="UP001596047">
    <property type="component" value="Unassembled WGS sequence"/>
</dbReference>
<dbReference type="RefSeq" id="WP_379189076.1">
    <property type="nucleotide sequence ID" value="NZ_JBHSOW010000058.1"/>
</dbReference>
<reference evidence="3" key="1">
    <citation type="journal article" date="2019" name="Int. J. Syst. Evol. Microbiol.">
        <title>The Global Catalogue of Microorganisms (GCM) 10K type strain sequencing project: providing services to taxonomists for standard genome sequencing and annotation.</title>
        <authorList>
            <consortium name="The Broad Institute Genomics Platform"/>
            <consortium name="The Broad Institute Genome Sequencing Center for Infectious Disease"/>
            <person name="Wu L."/>
            <person name="Ma J."/>
        </authorList>
    </citation>
    <scope>NUCLEOTIDE SEQUENCE [LARGE SCALE GENOMIC DNA]</scope>
    <source>
        <strain evidence="3">CGMCC 1.3240</strain>
    </source>
</reference>
<dbReference type="InterPro" id="IPR029056">
    <property type="entry name" value="Ribokinase-like"/>
</dbReference>
<evidence type="ECO:0000313" key="3">
    <source>
        <dbReference type="Proteomes" id="UP001596047"/>
    </source>
</evidence>
<dbReference type="InterPro" id="IPR011611">
    <property type="entry name" value="PfkB_dom"/>
</dbReference>
<keyword evidence="2" id="KW-0418">Kinase</keyword>
<name>A0ABW0W2B2_9BACL</name>
<dbReference type="EMBL" id="JBHSOW010000058">
    <property type="protein sequence ID" value="MFC5650515.1"/>
    <property type="molecule type" value="Genomic_DNA"/>
</dbReference>
<gene>
    <name evidence="2" type="ORF">ACFPYJ_15570</name>
</gene>
<evidence type="ECO:0000259" key="1">
    <source>
        <dbReference type="Pfam" id="PF00294"/>
    </source>
</evidence>
<protein>
    <submittedName>
        <fullName evidence="2">Carbohydrate kinase family protein</fullName>
        <ecNumber evidence="2">2.7.1.-</ecNumber>
    </submittedName>
</protein>
<comment type="caution">
    <text evidence="2">The sequence shown here is derived from an EMBL/GenBank/DDBJ whole genome shotgun (WGS) entry which is preliminary data.</text>
</comment>
<organism evidence="2 3">
    <name type="scientific">Paenibacillus solisilvae</name>
    <dbReference type="NCBI Taxonomy" id="2486751"/>
    <lineage>
        <taxon>Bacteria</taxon>
        <taxon>Bacillati</taxon>
        <taxon>Bacillota</taxon>
        <taxon>Bacilli</taxon>
        <taxon>Bacillales</taxon>
        <taxon>Paenibacillaceae</taxon>
        <taxon>Paenibacillus</taxon>
    </lineage>
</organism>
<dbReference type="PANTHER" id="PTHR47098">
    <property type="entry name" value="PROTEIN MAK32"/>
    <property type="match status" value="1"/>
</dbReference>
<dbReference type="SUPFAM" id="SSF53613">
    <property type="entry name" value="Ribokinase-like"/>
    <property type="match status" value="1"/>
</dbReference>
<dbReference type="GO" id="GO:0016301">
    <property type="term" value="F:kinase activity"/>
    <property type="evidence" value="ECO:0007669"/>
    <property type="project" value="UniProtKB-KW"/>
</dbReference>
<keyword evidence="3" id="KW-1185">Reference proteome</keyword>
<dbReference type="EC" id="2.7.1.-" evidence="2"/>
<keyword evidence="2" id="KW-0808">Transferase</keyword>
<feature type="domain" description="Carbohydrate kinase PfkB" evidence="1">
    <location>
        <begin position="29"/>
        <end position="285"/>
    </location>
</feature>
<sequence length="306" mass="33525">MVEHFQVAIIGHLTVDDIVLPNGNTKIGSPGGNVLYAALGAKAWGVNPFVITCQGRDYPLETMDTLIGAGIDTSHIIPLNVSSVRQWALYDVNGGRKYVLINKESNYLDISPRPHMIPDQSMDNIQFAHIAPMPAIIQEEWVEWLTSRGVRYISLDPHEDYMSDDLLWKRILPQLTIFMPSTVEVEAMSGDCLDTLKAARRIAQMGPRIVVIKQGAHGSLVYERDTDSATYISPITAAEVDPTGCGDSYCGGFLAGMVSGGDPVFAAKWGSVSASFVLEGYGPSAAYEVSRSFAEERYKNYEDITL</sequence>
<evidence type="ECO:0000313" key="2">
    <source>
        <dbReference type="EMBL" id="MFC5650515.1"/>
    </source>
</evidence>
<proteinExistence type="predicted"/>
<dbReference type="Pfam" id="PF00294">
    <property type="entry name" value="PfkB"/>
    <property type="match status" value="1"/>
</dbReference>
<dbReference type="Gene3D" id="3.40.1190.20">
    <property type="match status" value="1"/>
</dbReference>